<dbReference type="Proteomes" id="UP001287286">
    <property type="component" value="Unassembled WGS sequence"/>
</dbReference>
<feature type="compositionally biased region" description="Basic and acidic residues" evidence="1">
    <location>
        <begin position="127"/>
        <end position="139"/>
    </location>
</feature>
<dbReference type="KEGG" id="plj:28885450"/>
<reference evidence="6 8" key="2">
    <citation type="journal article" date="2016" name="Front. Microbiol.">
        <title>Genome and transcriptome sequences reveal the specific parasitism of the nematophagous Purpureocillium lilacinum 36-1.</title>
        <authorList>
            <person name="Xie J."/>
            <person name="Li S."/>
            <person name="Mo C."/>
            <person name="Xiao X."/>
            <person name="Peng D."/>
            <person name="Wang G."/>
            <person name="Xiao Y."/>
        </authorList>
    </citation>
    <scope>NUCLEOTIDE SEQUENCE [LARGE SCALE GENOMIC DNA]</scope>
    <source>
        <strain evidence="6 8">36-1</strain>
    </source>
</reference>
<feature type="compositionally biased region" description="Pro residues" evidence="1">
    <location>
        <begin position="71"/>
        <end position="82"/>
    </location>
</feature>
<reference evidence="3 9" key="5">
    <citation type="journal article" date="2024" name="Microbiol. Resour. Announc.">
        <title>Genome annotations for the ascomycete fungi Trichoderma harzianum, Trichoderma aggressivum, and Purpureocillium lilacinum.</title>
        <authorList>
            <person name="Beijen E.P.W."/>
            <person name="Ohm R.A."/>
        </authorList>
    </citation>
    <scope>NUCLEOTIDE SEQUENCE [LARGE SCALE GENOMIC DNA]</scope>
    <source>
        <strain evidence="3 9">CBS 150709</strain>
    </source>
</reference>
<gene>
    <name evidence="6" type="ORF">PCL_02866</name>
    <name evidence="3" type="ORF">Purlil1_6887</name>
    <name evidence="4" type="ORF">VFPBJ_04108</name>
    <name evidence="5" type="ORF">VFPFJ_03319</name>
</gene>
<protein>
    <submittedName>
        <fullName evidence="4">MYB-like protein</fullName>
    </submittedName>
</protein>
<dbReference type="PROSITE" id="PS50090">
    <property type="entry name" value="MYB_LIKE"/>
    <property type="match status" value="1"/>
</dbReference>
<evidence type="ECO:0000256" key="1">
    <source>
        <dbReference type="SAM" id="MobiDB-lite"/>
    </source>
</evidence>
<organism evidence="4 7">
    <name type="scientific">Purpureocillium lilacinum</name>
    <name type="common">Paecilomyces lilacinus</name>
    <dbReference type="NCBI Taxonomy" id="33203"/>
    <lineage>
        <taxon>Eukaryota</taxon>
        <taxon>Fungi</taxon>
        <taxon>Dikarya</taxon>
        <taxon>Ascomycota</taxon>
        <taxon>Pezizomycotina</taxon>
        <taxon>Sordariomycetes</taxon>
        <taxon>Hypocreomycetidae</taxon>
        <taxon>Hypocreales</taxon>
        <taxon>Ophiocordycipitaceae</taxon>
        <taxon>Purpureocillium</taxon>
    </lineage>
</organism>
<evidence type="ECO:0000313" key="8">
    <source>
        <dbReference type="Proteomes" id="UP000245956"/>
    </source>
</evidence>
<reference evidence="4 7" key="3">
    <citation type="submission" date="2016-01" db="EMBL/GenBank/DDBJ databases">
        <title>Biosynthesis of antibiotic leucinostatins and their inhibition on Phytophthora in bio-control Purpureocillium lilacinum.</title>
        <authorList>
            <person name="Wang G."/>
            <person name="Liu Z."/>
            <person name="Lin R."/>
            <person name="Li E."/>
            <person name="Mao Z."/>
            <person name="Ling J."/>
            <person name="Yin W."/>
            <person name="Xie B."/>
        </authorList>
    </citation>
    <scope>NUCLEOTIDE SEQUENCE [LARGE SCALE GENOMIC DNA]</scope>
    <source>
        <strain evidence="4">PLBJ-1</strain>
        <strain evidence="5">PLFJ-1</strain>
    </source>
</reference>
<feature type="compositionally biased region" description="Basic and acidic residues" evidence="1">
    <location>
        <begin position="153"/>
        <end position="162"/>
    </location>
</feature>
<dbReference type="EMBL" id="LSBH01000003">
    <property type="protein sequence ID" value="OAQ81524.1"/>
    <property type="molecule type" value="Genomic_DNA"/>
</dbReference>
<feature type="domain" description="Myb-like" evidence="2">
    <location>
        <begin position="213"/>
        <end position="266"/>
    </location>
</feature>
<dbReference type="Proteomes" id="UP000245956">
    <property type="component" value="Unassembled WGS sequence"/>
</dbReference>
<dbReference type="Proteomes" id="UP000078340">
    <property type="component" value="Unassembled WGS sequence"/>
</dbReference>
<accession>A0A179GUF7</accession>
<reference evidence="3" key="4">
    <citation type="submission" date="2023-11" db="EMBL/GenBank/DDBJ databases">
        <authorList>
            <person name="Beijen E."/>
            <person name="Ohm R.A."/>
        </authorList>
    </citation>
    <scope>NUCLEOTIDE SEQUENCE</scope>
    <source>
        <strain evidence="3">CBS 150709</strain>
    </source>
</reference>
<comment type="caution">
    <text evidence="4">The sequence shown here is derived from an EMBL/GenBank/DDBJ whole genome shotgun (WGS) entry which is preliminary data.</text>
</comment>
<dbReference type="EMBL" id="LCWV01000018">
    <property type="protein sequence ID" value="PWI67512.1"/>
    <property type="molecule type" value="Genomic_DNA"/>
</dbReference>
<dbReference type="EMBL" id="LSBI01000003">
    <property type="protein sequence ID" value="OAQ91579.1"/>
    <property type="molecule type" value="Genomic_DNA"/>
</dbReference>
<dbReference type="InterPro" id="IPR001005">
    <property type="entry name" value="SANT/Myb"/>
</dbReference>
<dbReference type="EMBL" id="JAWRVI010000023">
    <property type="protein sequence ID" value="KAK4088676.1"/>
    <property type="molecule type" value="Genomic_DNA"/>
</dbReference>
<sequence>MLLPSALSCDSAQSPHSRLQTALLASPPASPPTVSSQTALGNIMTTCRSLQSLLGPPLPASTPAPSLAQLPTPPLAHAPPPMKLRLRARPALTRTGDDPNTNTNAIVTRRRVVKRSAPSRGVNKRRRADDDDMGRHDLSSDDDSDVEPSSSQLRDEHEEHDQLAPPSTPKRARIAPEQLPLGLERSDFHDVHLLNVGAGGDATAHQAPGTELEREVDGEEWSAEDDRVLVELVLDKLKLSKTEWQDCARSLGRDRGAVGRRWKSLMMKGEVGLKTRGSRRTKLHGTWR</sequence>
<evidence type="ECO:0000313" key="4">
    <source>
        <dbReference type="EMBL" id="OAQ81524.1"/>
    </source>
</evidence>
<dbReference type="OMA" id="QEWDECA"/>
<dbReference type="AlphaFoldDB" id="A0A179GUF7"/>
<evidence type="ECO:0000313" key="3">
    <source>
        <dbReference type="EMBL" id="KAK4088676.1"/>
    </source>
</evidence>
<name>A0A179GUF7_PURLI</name>
<dbReference type="GeneID" id="28885450"/>
<evidence type="ECO:0000313" key="9">
    <source>
        <dbReference type="Proteomes" id="UP001287286"/>
    </source>
</evidence>
<dbReference type="Proteomes" id="UP000078240">
    <property type="component" value="Unassembled WGS sequence"/>
</dbReference>
<evidence type="ECO:0000313" key="7">
    <source>
        <dbReference type="Proteomes" id="UP000078240"/>
    </source>
</evidence>
<keyword evidence="9" id="KW-1185">Reference proteome</keyword>
<reference evidence="6" key="1">
    <citation type="submission" date="2015-05" db="EMBL/GenBank/DDBJ databases">
        <authorList>
            <person name="Wang D.B."/>
            <person name="Wang M."/>
        </authorList>
    </citation>
    <scope>NUCLEOTIDE SEQUENCE</scope>
    <source>
        <strain evidence="6">36-1</strain>
    </source>
</reference>
<evidence type="ECO:0000313" key="5">
    <source>
        <dbReference type="EMBL" id="OAQ91579.1"/>
    </source>
</evidence>
<evidence type="ECO:0000313" key="6">
    <source>
        <dbReference type="EMBL" id="PWI67512.1"/>
    </source>
</evidence>
<evidence type="ECO:0000259" key="2">
    <source>
        <dbReference type="PROSITE" id="PS50090"/>
    </source>
</evidence>
<feature type="region of interest" description="Disordered" evidence="1">
    <location>
        <begin position="54"/>
        <end position="172"/>
    </location>
</feature>
<proteinExistence type="predicted"/>